<protein>
    <recommendedName>
        <fullName evidence="5">Peptidase M23</fullName>
    </recommendedName>
</protein>
<dbReference type="EMBL" id="SDPL01000026">
    <property type="protein sequence ID" value="RXZ50226.1"/>
    <property type="molecule type" value="Genomic_DNA"/>
</dbReference>
<accession>A0A4Q2JT46</accession>
<keyword evidence="2" id="KW-0732">Signal</keyword>
<dbReference type="AlphaFoldDB" id="A0A4Q2JT46"/>
<feature type="coiled-coil region" evidence="1">
    <location>
        <begin position="166"/>
        <end position="200"/>
    </location>
</feature>
<feature type="signal peptide" evidence="2">
    <location>
        <begin position="1"/>
        <end position="27"/>
    </location>
</feature>
<feature type="coiled-coil region" evidence="1">
    <location>
        <begin position="50"/>
        <end position="119"/>
    </location>
</feature>
<sequence>MRALAGSLVIALAATAGVVANPIAATAADYPTWDEVQKAKANTQAAAQAVDEIVGLIADLEANVEAARAEAERRTDELIVAQQEYDDAVRRADEIQAQADEAKAEAEEAERNAGQLAAQLYRTGGSDLGMNLMFDAGDAARTDELLAKLGSMEKLVERTAGIYEQAEEAGNTAQSLADQAEVARAEREKLRVAAEQALAAAQAAQA</sequence>
<evidence type="ECO:0000256" key="1">
    <source>
        <dbReference type="SAM" id="Coils"/>
    </source>
</evidence>
<organism evidence="3 4">
    <name type="scientific">Agromyces binzhouensis</name>
    <dbReference type="NCBI Taxonomy" id="1817495"/>
    <lineage>
        <taxon>Bacteria</taxon>
        <taxon>Bacillati</taxon>
        <taxon>Actinomycetota</taxon>
        <taxon>Actinomycetes</taxon>
        <taxon>Micrococcales</taxon>
        <taxon>Microbacteriaceae</taxon>
        <taxon>Agromyces</taxon>
    </lineage>
</organism>
<evidence type="ECO:0008006" key="5">
    <source>
        <dbReference type="Google" id="ProtNLM"/>
    </source>
</evidence>
<reference evidence="3 4" key="1">
    <citation type="submission" date="2019-01" db="EMBL/GenBank/DDBJ databases">
        <authorList>
            <person name="Li J."/>
        </authorList>
    </citation>
    <scope>NUCLEOTIDE SEQUENCE [LARGE SCALE GENOMIC DNA]</scope>
    <source>
        <strain evidence="3 4">CGMCC 4.7180</strain>
    </source>
</reference>
<name>A0A4Q2JT46_9MICO</name>
<proteinExistence type="predicted"/>
<feature type="non-terminal residue" evidence="3">
    <location>
        <position position="206"/>
    </location>
</feature>
<gene>
    <name evidence="3" type="ORF">ESO86_03135</name>
</gene>
<keyword evidence="4" id="KW-1185">Reference proteome</keyword>
<evidence type="ECO:0000313" key="3">
    <source>
        <dbReference type="EMBL" id="RXZ50226.1"/>
    </source>
</evidence>
<comment type="caution">
    <text evidence="3">The sequence shown here is derived from an EMBL/GenBank/DDBJ whole genome shotgun (WGS) entry which is preliminary data.</text>
</comment>
<evidence type="ECO:0000256" key="2">
    <source>
        <dbReference type="SAM" id="SignalP"/>
    </source>
</evidence>
<evidence type="ECO:0000313" key="4">
    <source>
        <dbReference type="Proteomes" id="UP000292881"/>
    </source>
</evidence>
<feature type="chain" id="PRO_5020866117" description="Peptidase M23" evidence="2">
    <location>
        <begin position="28"/>
        <end position="206"/>
    </location>
</feature>
<keyword evidence="1" id="KW-0175">Coiled coil</keyword>
<dbReference type="Proteomes" id="UP000292881">
    <property type="component" value="Unassembled WGS sequence"/>
</dbReference>